<dbReference type="Proteomes" id="UP000225740">
    <property type="component" value="Unassembled WGS sequence"/>
</dbReference>
<gene>
    <name evidence="1" type="ORF">CEE69_00905</name>
</gene>
<dbReference type="AlphaFoldDB" id="A0A2G1WE59"/>
<evidence type="ECO:0000313" key="1">
    <source>
        <dbReference type="EMBL" id="PHQ37296.1"/>
    </source>
</evidence>
<reference evidence="1 2" key="1">
    <citation type="submission" date="2017-06" db="EMBL/GenBank/DDBJ databases">
        <title>Description of Rhodopirellula bahusiensis sp. nov.</title>
        <authorList>
            <person name="Kizina J."/>
            <person name="Harder J."/>
        </authorList>
    </citation>
    <scope>NUCLEOTIDE SEQUENCE [LARGE SCALE GENOMIC DNA]</scope>
    <source>
        <strain evidence="1 2">SWK21</strain>
    </source>
</reference>
<protein>
    <recommendedName>
        <fullName evidence="3">Type I restriction endonuclease subunit M</fullName>
    </recommendedName>
</protein>
<organism evidence="1 2">
    <name type="scientific">Rhodopirellula bahusiensis</name>
    <dbReference type="NCBI Taxonomy" id="2014065"/>
    <lineage>
        <taxon>Bacteria</taxon>
        <taxon>Pseudomonadati</taxon>
        <taxon>Planctomycetota</taxon>
        <taxon>Planctomycetia</taxon>
        <taxon>Pirellulales</taxon>
        <taxon>Pirellulaceae</taxon>
        <taxon>Rhodopirellula</taxon>
    </lineage>
</organism>
<name>A0A2G1WE59_9BACT</name>
<proteinExistence type="predicted"/>
<dbReference type="EMBL" id="NIZW01000001">
    <property type="protein sequence ID" value="PHQ37296.1"/>
    <property type="molecule type" value="Genomic_DNA"/>
</dbReference>
<accession>A0A2G1WE59</accession>
<evidence type="ECO:0000313" key="2">
    <source>
        <dbReference type="Proteomes" id="UP000225740"/>
    </source>
</evidence>
<comment type="caution">
    <text evidence="1">The sequence shown here is derived from an EMBL/GenBank/DDBJ whole genome shotgun (WGS) entry which is preliminary data.</text>
</comment>
<keyword evidence="2" id="KW-1185">Reference proteome</keyword>
<sequence length="94" mass="10807">MKDVNQIGRFPLGRIVMTKGVHLSIATDQLVIALLRHAKGDWGDVCDEDRHTNEESLTRGFRLLSEYRSLDNTKFWIISEADRSCTTILLPEEY</sequence>
<dbReference type="OrthoDB" id="5522207at2"/>
<evidence type="ECO:0008006" key="3">
    <source>
        <dbReference type="Google" id="ProtNLM"/>
    </source>
</evidence>